<dbReference type="InterPro" id="IPR029066">
    <property type="entry name" value="PLP-binding_barrel"/>
</dbReference>
<evidence type="ECO:0000256" key="3">
    <source>
        <dbReference type="ARBA" id="ARBA00023235"/>
    </source>
</evidence>
<accession>A0ABP7GD92</accession>
<dbReference type="InterPro" id="IPR009006">
    <property type="entry name" value="Ala_racemase/Decarboxylase_C"/>
</dbReference>
<keyword evidence="2 4" id="KW-0663">Pyridoxal phosphate</keyword>
<comment type="caution">
    <text evidence="6">The sequence shown here is derived from an EMBL/GenBank/DDBJ whole genome shotgun (WGS) entry which is preliminary data.</text>
</comment>
<dbReference type="HAMAP" id="MF_01201">
    <property type="entry name" value="Ala_racemase"/>
    <property type="match status" value="1"/>
</dbReference>
<feature type="active site" description="Proton acceptor; specific for D-alanine" evidence="4">
    <location>
        <position position="35"/>
    </location>
</feature>
<dbReference type="CDD" id="cd00430">
    <property type="entry name" value="PLPDE_III_AR"/>
    <property type="match status" value="1"/>
</dbReference>
<dbReference type="InterPro" id="IPR011079">
    <property type="entry name" value="Ala_racemase_C"/>
</dbReference>
<dbReference type="SMART" id="SM01005">
    <property type="entry name" value="Ala_racemase_C"/>
    <property type="match status" value="1"/>
</dbReference>
<sequence>MPPFAEARVDVSAIADNIALLQERAPNSQLMGVVKADGYGHGIIAAARAKLAGGATWLGTAFIEEALQLRRAGITAPVLAWILPPGAPIAEAIAADIDLGVSAAWLIDQIATAARETGRPARVHLKADTGLNRGGVTADEWHATLAEAARFEAAGLLRVVGLFSHFACADEPGHPSIAAQLDAFHEASAAADKAGLRPELRHMANSAATLTLPEAHFDLVRTGIAAYGLNPIPSLGDVGLRPAMTLTSRIAVAKRVPEGHGVSYGHRYVTDRPTTLALVPLGYGDGVPRAATNRAPVGIAGRRFTISGTVCMDQFVVDVGETPVAAGDPVTLFGPGDDNTPTTQDWADVLDTISYEIVTRVAPRVPRVYIGTPDQETGILPGENVAPGP</sequence>
<dbReference type="SUPFAM" id="SSF50621">
    <property type="entry name" value="Alanine racemase C-terminal domain-like"/>
    <property type="match status" value="1"/>
</dbReference>
<keyword evidence="3 4" id="KW-0413">Isomerase</keyword>
<comment type="function">
    <text evidence="4">Catalyzes the interconversion of L-alanine and D-alanine. May also act on other amino acids.</text>
</comment>
<dbReference type="PRINTS" id="PR00992">
    <property type="entry name" value="ALARACEMASE"/>
</dbReference>
<dbReference type="NCBIfam" id="TIGR00492">
    <property type="entry name" value="alr"/>
    <property type="match status" value="1"/>
</dbReference>
<dbReference type="InterPro" id="IPR000821">
    <property type="entry name" value="Ala_racemase"/>
</dbReference>
<feature type="domain" description="Alanine racemase C-terminal" evidence="5">
    <location>
        <begin position="243"/>
        <end position="370"/>
    </location>
</feature>
<dbReference type="PANTHER" id="PTHR30511:SF0">
    <property type="entry name" value="ALANINE RACEMASE, CATABOLIC-RELATED"/>
    <property type="match status" value="1"/>
</dbReference>
<comment type="cofactor">
    <cofactor evidence="1 4">
        <name>pyridoxal 5'-phosphate</name>
        <dbReference type="ChEBI" id="CHEBI:597326"/>
    </cofactor>
</comment>
<keyword evidence="7" id="KW-1185">Reference proteome</keyword>
<dbReference type="InterPro" id="IPR001608">
    <property type="entry name" value="Ala_racemase_N"/>
</dbReference>
<dbReference type="PANTHER" id="PTHR30511">
    <property type="entry name" value="ALANINE RACEMASE"/>
    <property type="match status" value="1"/>
</dbReference>
<evidence type="ECO:0000313" key="6">
    <source>
        <dbReference type="EMBL" id="GAA3762683.1"/>
    </source>
</evidence>
<reference evidence="7" key="1">
    <citation type="journal article" date="2019" name="Int. J. Syst. Evol. Microbiol.">
        <title>The Global Catalogue of Microorganisms (GCM) 10K type strain sequencing project: providing services to taxonomists for standard genome sequencing and annotation.</title>
        <authorList>
            <consortium name="The Broad Institute Genomics Platform"/>
            <consortium name="The Broad Institute Genome Sequencing Center for Infectious Disease"/>
            <person name="Wu L."/>
            <person name="Ma J."/>
        </authorList>
    </citation>
    <scope>NUCLEOTIDE SEQUENCE [LARGE SCALE GENOMIC DNA]</scope>
    <source>
        <strain evidence="7">JCM 17137</strain>
    </source>
</reference>
<feature type="binding site" evidence="4">
    <location>
        <position position="133"/>
    </location>
    <ligand>
        <name>substrate</name>
    </ligand>
</feature>
<evidence type="ECO:0000313" key="7">
    <source>
        <dbReference type="Proteomes" id="UP001500908"/>
    </source>
</evidence>
<dbReference type="PROSITE" id="PS00395">
    <property type="entry name" value="ALANINE_RACEMASE"/>
    <property type="match status" value="1"/>
</dbReference>
<comment type="catalytic activity">
    <reaction evidence="4">
        <text>L-alanine = D-alanine</text>
        <dbReference type="Rhea" id="RHEA:20249"/>
        <dbReference type="ChEBI" id="CHEBI:57416"/>
        <dbReference type="ChEBI" id="CHEBI:57972"/>
        <dbReference type="EC" id="5.1.1.1"/>
    </reaction>
</comment>
<evidence type="ECO:0000256" key="1">
    <source>
        <dbReference type="ARBA" id="ARBA00001933"/>
    </source>
</evidence>
<protein>
    <recommendedName>
        <fullName evidence="4">Alanine racemase</fullName>
        <ecNumber evidence="4">5.1.1.1</ecNumber>
    </recommendedName>
</protein>
<evidence type="ECO:0000256" key="4">
    <source>
        <dbReference type="HAMAP-Rule" id="MF_01201"/>
    </source>
</evidence>
<comment type="pathway">
    <text evidence="4">Amino-acid biosynthesis; D-alanine biosynthesis; D-alanine from L-alanine: step 1/1.</text>
</comment>
<organism evidence="6 7">
    <name type="scientific">Salinactinospora qingdaonensis</name>
    <dbReference type="NCBI Taxonomy" id="702744"/>
    <lineage>
        <taxon>Bacteria</taxon>
        <taxon>Bacillati</taxon>
        <taxon>Actinomycetota</taxon>
        <taxon>Actinomycetes</taxon>
        <taxon>Streptosporangiales</taxon>
        <taxon>Nocardiopsidaceae</taxon>
        <taxon>Salinactinospora</taxon>
    </lineage>
</organism>
<feature type="modified residue" description="N6-(pyridoxal phosphate)lysine" evidence="4">
    <location>
        <position position="35"/>
    </location>
</feature>
<comment type="similarity">
    <text evidence="4">Belongs to the alanine racemase family.</text>
</comment>
<evidence type="ECO:0000256" key="2">
    <source>
        <dbReference type="ARBA" id="ARBA00022898"/>
    </source>
</evidence>
<dbReference type="Gene3D" id="3.20.20.10">
    <property type="entry name" value="Alanine racemase"/>
    <property type="match status" value="1"/>
</dbReference>
<dbReference type="EMBL" id="BAABDD010000036">
    <property type="protein sequence ID" value="GAA3762683.1"/>
    <property type="molecule type" value="Genomic_DNA"/>
</dbReference>
<dbReference type="Pfam" id="PF00842">
    <property type="entry name" value="Ala_racemase_C"/>
    <property type="match status" value="1"/>
</dbReference>
<dbReference type="Gene3D" id="2.40.37.10">
    <property type="entry name" value="Lyase, Ornithine Decarboxylase, Chain A, domain 1"/>
    <property type="match status" value="1"/>
</dbReference>
<dbReference type="RefSeq" id="WP_344976206.1">
    <property type="nucleotide sequence ID" value="NZ_BAABDD010000036.1"/>
</dbReference>
<dbReference type="SUPFAM" id="SSF51419">
    <property type="entry name" value="PLP-binding barrel"/>
    <property type="match status" value="1"/>
</dbReference>
<proteinExistence type="inferred from homology"/>
<gene>
    <name evidence="6" type="primary">alr</name>
    <name evidence="6" type="ORF">GCM10022402_45350</name>
</gene>
<dbReference type="EC" id="5.1.1.1" evidence="4"/>
<name>A0ABP7GD92_9ACTN</name>
<feature type="binding site" evidence="4">
    <location>
        <position position="312"/>
    </location>
    <ligand>
        <name>substrate</name>
    </ligand>
</feature>
<feature type="active site" description="Proton acceptor; specific for L-alanine" evidence="4">
    <location>
        <position position="264"/>
    </location>
</feature>
<dbReference type="Pfam" id="PF01168">
    <property type="entry name" value="Ala_racemase_N"/>
    <property type="match status" value="1"/>
</dbReference>
<dbReference type="Proteomes" id="UP001500908">
    <property type="component" value="Unassembled WGS sequence"/>
</dbReference>
<dbReference type="InterPro" id="IPR020622">
    <property type="entry name" value="Ala_racemase_pyridoxalP-BS"/>
</dbReference>
<evidence type="ECO:0000259" key="5">
    <source>
        <dbReference type="SMART" id="SM01005"/>
    </source>
</evidence>